<dbReference type="Gene3D" id="1.50.10.10">
    <property type="match status" value="1"/>
</dbReference>
<dbReference type="AlphaFoldDB" id="A0A3N4MDG5"/>
<dbReference type="InterPro" id="IPR052566">
    <property type="entry name" value="Non-lysos_glucosylceramidase"/>
</dbReference>
<dbReference type="GO" id="GO:0008422">
    <property type="term" value="F:beta-glucosidase activity"/>
    <property type="evidence" value="ECO:0007669"/>
    <property type="project" value="TreeGrafter"/>
</dbReference>
<dbReference type="InterPro" id="IPR008928">
    <property type="entry name" value="6-hairpin_glycosidase_sf"/>
</dbReference>
<feature type="domain" description="Glycosyl-hydrolase family 116 catalytic region" evidence="2">
    <location>
        <begin position="499"/>
        <end position="775"/>
    </location>
</feature>
<dbReference type="PANTHER" id="PTHR12654">
    <property type="entry name" value="BILE ACID BETA-GLUCOSIDASE-RELATED"/>
    <property type="match status" value="1"/>
</dbReference>
<dbReference type="EMBL" id="RMBX01000009">
    <property type="protein sequence ID" value="RPD39986.1"/>
    <property type="molecule type" value="Genomic_DNA"/>
</dbReference>
<comment type="caution">
    <text evidence="4">The sequence shown here is derived from an EMBL/GenBank/DDBJ whole genome shotgun (WGS) entry which is preliminary data.</text>
</comment>
<dbReference type="SUPFAM" id="SSF48208">
    <property type="entry name" value="Six-hairpin glycosidases"/>
    <property type="match status" value="1"/>
</dbReference>
<dbReference type="PANTHER" id="PTHR12654:SF0">
    <property type="entry name" value="NON-LYSOSOMAL GLUCOSYLCERAMIDASE"/>
    <property type="match status" value="1"/>
</dbReference>
<evidence type="ECO:0000256" key="1">
    <source>
        <dbReference type="SAM" id="SignalP"/>
    </source>
</evidence>
<dbReference type="OrthoDB" id="1007311at2"/>
<protein>
    <recommendedName>
        <fullName evidence="6">Glycosyl-hydrolase family 116 catalytic region domain-containing protein</fullName>
    </recommendedName>
</protein>
<reference evidence="5" key="1">
    <citation type="submission" date="2018-11" db="EMBL/GenBank/DDBJ databases">
        <title>Chitinophaga lutea sp.nov., isolate from arsenic contaminated soil.</title>
        <authorList>
            <person name="Zong Y."/>
        </authorList>
    </citation>
    <scope>NUCLEOTIDE SEQUENCE [LARGE SCALE GENOMIC DNA]</scope>
    <source>
        <strain evidence="5">YLT18</strain>
    </source>
</reference>
<name>A0A3N4MDG5_9BACT</name>
<dbReference type="InterPro" id="IPR006775">
    <property type="entry name" value="GH116_catalytic"/>
</dbReference>
<dbReference type="Proteomes" id="UP000279089">
    <property type="component" value="Unassembled WGS sequence"/>
</dbReference>
<dbReference type="GO" id="GO:0005975">
    <property type="term" value="P:carbohydrate metabolic process"/>
    <property type="evidence" value="ECO:0007669"/>
    <property type="project" value="InterPro"/>
</dbReference>
<dbReference type="InterPro" id="IPR012341">
    <property type="entry name" value="6hp_glycosidase-like_sf"/>
</dbReference>
<dbReference type="Pfam" id="PF04685">
    <property type="entry name" value="DUF608"/>
    <property type="match status" value="1"/>
</dbReference>
<evidence type="ECO:0008006" key="6">
    <source>
        <dbReference type="Google" id="ProtNLM"/>
    </source>
</evidence>
<evidence type="ECO:0000313" key="5">
    <source>
        <dbReference type="Proteomes" id="UP000279089"/>
    </source>
</evidence>
<evidence type="ECO:0000259" key="3">
    <source>
        <dbReference type="Pfam" id="PF12215"/>
    </source>
</evidence>
<dbReference type="InterPro" id="IPR024462">
    <property type="entry name" value="GH116_N"/>
</dbReference>
<keyword evidence="1" id="KW-0732">Signal</keyword>
<proteinExistence type="predicted"/>
<feature type="chain" id="PRO_5018115440" description="Glycosyl-hydrolase family 116 catalytic region domain-containing protein" evidence="1">
    <location>
        <begin position="27"/>
        <end position="895"/>
    </location>
</feature>
<organism evidence="4 5">
    <name type="scientific">Chitinophaga barathri</name>
    <dbReference type="NCBI Taxonomy" id="1647451"/>
    <lineage>
        <taxon>Bacteria</taxon>
        <taxon>Pseudomonadati</taxon>
        <taxon>Bacteroidota</taxon>
        <taxon>Chitinophagia</taxon>
        <taxon>Chitinophagales</taxon>
        <taxon>Chitinophagaceae</taxon>
        <taxon>Chitinophaga</taxon>
    </lineage>
</organism>
<dbReference type="Pfam" id="PF12215">
    <property type="entry name" value="Glyco_hydr_116N"/>
    <property type="match status" value="1"/>
</dbReference>
<dbReference type="RefSeq" id="WP_120517727.1">
    <property type="nucleotide sequence ID" value="NZ_QXZY01000010.1"/>
</dbReference>
<accession>A0A3N4MDG5</accession>
<feature type="domain" description="Glycosyl-hydrolase family 116 N-terminal" evidence="3">
    <location>
        <begin position="75"/>
        <end position="389"/>
    </location>
</feature>
<evidence type="ECO:0000313" key="4">
    <source>
        <dbReference type="EMBL" id="RPD39986.1"/>
    </source>
</evidence>
<feature type="signal peptide" evidence="1">
    <location>
        <begin position="1"/>
        <end position="26"/>
    </location>
</feature>
<keyword evidence="5" id="KW-1185">Reference proteome</keyword>
<sequence length="895" mass="99519">MHRRKFITQTAVSAAGLLSLQMPAWAKGWLPGAERYPLHNIPADKKLDAAWVKSLYQRGLPTAYLKTKNELKYIGMPAGGLHAGTVYLGGDGRLWLWSVYNDEREGIDPKTILWNDGSSERKIRNRDGASYVEPAIASNKRVLEQGFAIQVEVNGKKIIKELKEEDWDEIIFEATYPVANIRYISKDFPLEVTVKAGGIFIPLDADNSSLPASMYDISVRNRGSVPATVTVAGWLENGARKITAKEGEGSRRNAIVSGDKYSGVYSDFKYTAQPEKTKADDGSTCILYLGAGGKPDTNASPWPVTPAFFTTPGNDVATADVSEKLTGSVCAPVQTLAAGGSLQAKYALSWHFNQPFPKLEAKLKDTGKGYYYGTKFTNAAEAGKYIAANPQLWEQTLRWHQTFYDSTLPHWFLERTFLNIGTLATANTYRFGSGRFWGWEGVNACEGTCTHVWQYAQTMGRIFPSLERDCRERTDLGLAMEDNGGIIFRAEYESRPAIDGQAGSILRMYREHQMSADDGFLRRNWENTKKAVRFMLAQDKNGDGLTDTPMENTLDAVWEGEIAWIAGLCIAAAKAAQRMAEEMNDNDFAATCKTYVDKGCRNMDQLFNGEYFIHRPDAVQGRKKLGSYNTCHIDQVYGQSWAWQAGLGRLWDKEKTRSALRALWKYNFTPDVGPYIKTHTGGRPYAVEGEGGMIMNTNPHNESKPFGENVTWQLGYFHECMSGFEHQVASHMMAEGMTDEALVLTKAIHDRYHGAKRNPFNEIECSDHYARAMASYGTFISACGFEYHGPKGYIRFAPQLGKNADFKAPFTVAEGWGTYVRKKAGNLAIHTLILKYGSLQLNEISLGAAAGKTAIVKLGGAIVKASLERNEDGTRLVFPSSIRIRENETLHITIA</sequence>
<evidence type="ECO:0000259" key="2">
    <source>
        <dbReference type="Pfam" id="PF04685"/>
    </source>
</evidence>
<gene>
    <name evidence="4" type="ORF">EG028_17855</name>
</gene>